<dbReference type="PRINTS" id="PR00116">
    <property type="entry name" value="ARGINASE"/>
</dbReference>
<protein>
    <recommendedName>
        <fullName evidence="3 8">Arginase</fullName>
        <ecNumber evidence="2 8">3.5.3.1</ecNumber>
    </recommendedName>
</protein>
<evidence type="ECO:0000256" key="7">
    <source>
        <dbReference type="ARBA" id="ARBA00023211"/>
    </source>
</evidence>
<name>A0ABY9PZP2_9FIRM</name>
<evidence type="ECO:0000256" key="4">
    <source>
        <dbReference type="ARBA" id="ARBA00022503"/>
    </source>
</evidence>
<evidence type="ECO:0000256" key="2">
    <source>
        <dbReference type="ARBA" id="ARBA00012168"/>
    </source>
</evidence>
<proteinExistence type="inferred from homology"/>
<dbReference type="InterPro" id="IPR006035">
    <property type="entry name" value="Ureohydrolase"/>
</dbReference>
<dbReference type="GO" id="GO:0004053">
    <property type="term" value="F:arginase activity"/>
    <property type="evidence" value="ECO:0007669"/>
    <property type="project" value="UniProtKB-EC"/>
</dbReference>
<keyword evidence="12" id="KW-1185">Reference proteome</keyword>
<evidence type="ECO:0000256" key="6">
    <source>
        <dbReference type="ARBA" id="ARBA00022801"/>
    </source>
</evidence>
<dbReference type="SUPFAM" id="SSF52768">
    <property type="entry name" value="Arginase/deacetylase"/>
    <property type="match status" value="1"/>
</dbReference>
<evidence type="ECO:0000313" key="11">
    <source>
        <dbReference type="EMBL" id="WMT81122.1"/>
    </source>
</evidence>
<evidence type="ECO:0000256" key="3">
    <source>
        <dbReference type="ARBA" id="ARBA00018123"/>
    </source>
</evidence>
<accession>A0ABY9PZP2</accession>
<dbReference type="Proteomes" id="UP001235030">
    <property type="component" value="Chromosome"/>
</dbReference>
<dbReference type="PIRSF" id="PIRSF036979">
    <property type="entry name" value="Arginase"/>
    <property type="match status" value="1"/>
</dbReference>
<keyword evidence="4 10" id="KW-0056">Arginine metabolism</keyword>
<comment type="cofactor">
    <cofactor evidence="10">
        <name>Mn(2+)</name>
        <dbReference type="ChEBI" id="CHEBI:29035"/>
    </cofactor>
    <text evidence="10">Binds 2 manganese ions per subunit.</text>
</comment>
<sequence>MYKQLICCVLFKFNKDLDLHQGVSIGGGIMKLSIIGVPTYYGCDNNGTQHSPEKLRNANVIDLIKDNGKIEVADLGDIDVKEVMELDKFKNEKDIKYFESIYDLNLKLSKAVDEAMDNSNFTLILGGDHGIGLGSITGSSKHSKNLGVVWIDAHGDFNTSATSPSKNFHGMPLACLCGHGDSRLVNLYYDGVKIEEENVFHIGGRDIDKGEQDLLDNSKVNLYDKKVIDKIGLEDVVNDIIKKCKEQNIDGLHISLDIDFMDKFIVEGTGTRVAGGYTVEDTKYILKRLMGTGIVKSMDFVEFNPRLDVNDNTLKICKDLLEYFGKLLSCKELVNC</sequence>
<dbReference type="Pfam" id="PF00491">
    <property type="entry name" value="Arginase"/>
    <property type="match status" value="1"/>
</dbReference>
<comment type="pathway">
    <text evidence="1">Nitrogen metabolism; urea cycle; L-ornithine and urea from L-arginine: step 1/1.</text>
</comment>
<keyword evidence="7 10" id="KW-0464">Manganese</keyword>
<comment type="catalytic activity">
    <reaction evidence="10">
        <text>L-arginine + H2O = urea + L-ornithine</text>
        <dbReference type="Rhea" id="RHEA:20569"/>
        <dbReference type="ChEBI" id="CHEBI:15377"/>
        <dbReference type="ChEBI" id="CHEBI:16199"/>
        <dbReference type="ChEBI" id="CHEBI:32682"/>
        <dbReference type="ChEBI" id="CHEBI:46911"/>
        <dbReference type="EC" id="3.5.3.1"/>
    </reaction>
</comment>
<dbReference type="EMBL" id="CP101637">
    <property type="protein sequence ID" value="WMT81122.1"/>
    <property type="molecule type" value="Genomic_DNA"/>
</dbReference>
<dbReference type="InterPro" id="IPR014033">
    <property type="entry name" value="Arginase"/>
</dbReference>
<keyword evidence="5 10" id="KW-0479">Metal-binding</keyword>
<organism evidence="11 12">
    <name type="scientific">Terrisporobacter mayombei</name>
    <dbReference type="NCBI Taxonomy" id="1541"/>
    <lineage>
        <taxon>Bacteria</taxon>
        <taxon>Bacillati</taxon>
        <taxon>Bacillota</taxon>
        <taxon>Clostridia</taxon>
        <taxon>Peptostreptococcales</taxon>
        <taxon>Peptostreptococcaceae</taxon>
        <taxon>Terrisporobacter</taxon>
    </lineage>
</organism>
<comment type="similarity">
    <text evidence="9 10">Belongs to the arginase family.</text>
</comment>
<evidence type="ECO:0000313" key="12">
    <source>
        <dbReference type="Proteomes" id="UP001235030"/>
    </source>
</evidence>
<dbReference type="NCBIfam" id="TIGR01229">
    <property type="entry name" value="rocF_arginase"/>
    <property type="match status" value="1"/>
</dbReference>
<dbReference type="PANTHER" id="PTHR43782">
    <property type="entry name" value="ARGINASE"/>
    <property type="match status" value="1"/>
</dbReference>
<dbReference type="PANTHER" id="PTHR43782:SF3">
    <property type="entry name" value="ARGINASE"/>
    <property type="match status" value="1"/>
</dbReference>
<reference evidence="11 12" key="1">
    <citation type="submission" date="2022-07" db="EMBL/GenBank/DDBJ databases">
        <title>Genome sequence of Terrisporobacter mayombei DSM6539.</title>
        <authorList>
            <person name="Boeer T."/>
            <person name="Bengelsdorf F.R."/>
            <person name="Daniel R."/>
            <person name="Poehlein A."/>
        </authorList>
    </citation>
    <scope>NUCLEOTIDE SEQUENCE [LARGE SCALE GENOMIC DNA]</scope>
    <source>
        <strain evidence="11 12">DSM 6539</strain>
    </source>
</reference>
<dbReference type="Gene3D" id="3.40.800.10">
    <property type="entry name" value="Ureohydrolase domain"/>
    <property type="match status" value="1"/>
</dbReference>
<dbReference type="CDD" id="cd09989">
    <property type="entry name" value="Arginase"/>
    <property type="match status" value="1"/>
</dbReference>
<keyword evidence="6 10" id="KW-0378">Hydrolase</keyword>
<dbReference type="InterPro" id="IPR023696">
    <property type="entry name" value="Ureohydrolase_dom_sf"/>
</dbReference>
<evidence type="ECO:0000256" key="9">
    <source>
        <dbReference type="PROSITE-ProRule" id="PRU00742"/>
    </source>
</evidence>
<evidence type="ECO:0000256" key="10">
    <source>
        <dbReference type="RuleBase" id="RU361159"/>
    </source>
</evidence>
<gene>
    <name evidence="11" type="primary">arg</name>
    <name evidence="11" type="ORF">TEMA_14540</name>
</gene>
<dbReference type="PROSITE" id="PS51409">
    <property type="entry name" value="ARGINASE_2"/>
    <property type="match status" value="1"/>
</dbReference>
<evidence type="ECO:0000256" key="1">
    <source>
        <dbReference type="ARBA" id="ARBA00005098"/>
    </source>
</evidence>
<dbReference type="EC" id="3.5.3.1" evidence="2 8"/>
<evidence type="ECO:0000256" key="5">
    <source>
        <dbReference type="ARBA" id="ARBA00022723"/>
    </source>
</evidence>
<evidence type="ECO:0000256" key="8">
    <source>
        <dbReference type="NCBIfam" id="TIGR01229"/>
    </source>
</evidence>